<dbReference type="InterPro" id="IPR027417">
    <property type="entry name" value="P-loop_NTPase"/>
</dbReference>
<dbReference type="SUPFAM" id="SSF52540">
    <property type="entry name" value="P-loop containing nucleoside triphosphate hydrolases"/>
    <property type="match status" value="1"/>
</dbReference>
<evidence type="ECO:0000313" key="2">
    <source>
        <dbReference type="Proteomes" id="UP001596220"/>
    </source>
</evidence>
<reference evidence="2" key="1">
    <citation type="journal article" date="2019" name="Int. J. Syst. Evol. Microbiol.">
        <title>The Global Catalogue of Microorganisms (GCM) 10K type strain sequencing project: providing services to taxonomists for standard genome sequencing and annotation.</title>
        <authorList>
            <consortium name="The Broad Institute Genomics Platform"/>
            <consortium name="The Broad Institute Genome Sequencing Center for Infectious Disease"/>
            <person name="Wu L."/>
            <person name="Ma J."/>
        </authorList>
    </citation>
    <scope>NUCLEOTIDE SEQUENCE [LARGE SCALE GENOMIC DNA]</scope>
    <source>
        <strain evidence="2">CGMCC 4.7246</strain>
    </source>
</reference>
<keyword evidence="2" id="KW-1185">Reference proteome</keyword>
<accession>A0ABW1PBR0</accession>
<evidence type="ECO:0000313" key="1">
    <source>
        <dbReference type="EMBL" id="MFC6092478.1"/>
    </source>
</evidence>
<organism evidence="1 2">
    <name type="scientific">Saccharothrix lopnurensis</name>
    <dbReference type="NCBI Taxonomy" id="1670621"/>
    <lineage>
        <taxon>Bacteria</taxon>
        <taxon>Bacillati</taxon>
        <taxon>Actinomycetota</taxon>
        <taxon>Actinomycetes</taxon>
        <taxon>Pseudonocardiales</taxon>
        <taxon>Pseudonocardiaceae</taxon>
        <taxon>Saccharothrix</taxon>
    </lineage>
</organism>
<comment type="caution">
    <text evidence="1">The sequence shown here is derived from an EMBL/GenBank/DDBJ whole genome shotgun (WGS) entry which is preliminary data.</text>
</comment>
<dbReference type="EMBL" id="JBHSQO010000029">
    <property type="protein sequence ID" value="MFC6092478.1"/>
    <property type="molecule type" value="Genomic_DNA"/>
</dbReference>
<dbReference type="Proteomes" id="UP001596220">
    <property type="component" value="Unassembled WGS sequence"/>
</dbReference>
<dbReference type="RefSeq" id="WP_380638764.1">
    <property type="nucleotide sequence ID" value="NZ_JBHSQO010000029.1"/>
</dbReference>
<name>A0ABW1PBR0_9PSEU</name>
<gene>
    <name evidence="1" type="ORF">ACFP3R_24665</name>
</gene>
<sequence>MPLPVVVLAAVGAVSAVGAVIARQWHDSRDVVVLGQRAVGKTRLVNSWLGDWSTPEPTRSPSGFTKITLSVEDREQAPPREILLDTVTDVSGGDQGLHTVAAELGRASAVLYLLRADTLLTEERRAPGEEQGEDWERAQLDAARIGGRATAAKRVVFVVTHTDLDPRCARTGSQDYLDLVFGQLSDLRTAAGAPDGVRVVAGSLVDQASATALTGEIIENLR</sequence>
<proteinExistence type="predicted"/>
<protein>
    <submittedName>
        <fullName evidence="1">GTPase domain-containing protein</fullName>
    </submittedName>
</protein>
<dbReference type="CDD" id="cd00882">
    <property type="entry name" value="Ras_like_GTPase"/>
    <property type="match status" value="1"/>
</dbReference>
<dbReference type="Gene3D" id="3.40.50.300">
    <property type="entry name" value="P-loop containing nucleotide triphosphate hydrolases"/>
    <property type="match status" value="1"/>
</dbReference>